<gene>
    <name evidence="17" type="ORF">AGOR_G00114070</name>
</gene>
<dbReference type="PANTHER" id="PTHR24235">
    <property type="entry name" value="NEUROPEPTIDE Y RECEPTOR"/>
    <property type="match status" value="1"/>
</dbReference>
<evidence type="ECO:0000256" key="13">
    <source>
        <dbReference type="ARBA" id="ARBA00023288"/>
    </source>
</evidence>
<dbReference type="PROSITE" id="PS50262">
    <property type="entry name" value="G_PROTEIN_RECEP_F1_2"/>
    <property type="match status" value="1"/>
</dbReference>
<reference evidence="17" key="1">
    <citation type="submission" date="2021-01" db="EMBL/GenBank/DDBJ databases">
        <authorList>
            <person name="Zahm M."/>
            <person name="Roques C."/>
            <person name="Cabau C."/>
            <person name="Klopp C."/>
            <person name="Donnadieu C."/>
            <person name="Jouanno E."/>
            <person name="Lampietro C."/>
            <person name="Louis A."/>
            <person name="Herpin A."/>
            <person name="Echchiki A."/>
            <person name="Berthelot C."/>
            <person name="Parey E."/>
            <person name="Roest-Crollius H."/>
            <person name="Braasch I."/>
            <person name="Postlethwait J."/>
            <person name="Bobe J."/>
            <person name="Montfort J."/>
            <person name="Bouchez O."/>
            <person name="Begum T."/>
            <person name="Mejri S."/>
            <person name="Adams A."/>
            <person name="Chen W.-J."/>
            <person name="Guiguen Y."/>
        </authorList>
    </citation>
    <scope>NUCLEOTIDE SEQUENCE</scope>
    <source>
        <tissue evidence="17">Blood</tissue>
    </source>
</reference>
<evidence type="ECO:0000256" key="2">
    <source>
        <dbReference type="ARBA" id="ARBA00010663"/>
    </source>
</evidence>
<evidence type="ECO:0000313" key="17">
    <source>
        <dbReference type="EMBL" id="KAI1894269.1"/>
    </source>
</evidence>
<dbReference type="CDD" id="cd15397">
    <property type="entry name" value="7tmA_NPY4R"/>
    <property type="match status" value="1"/>
</dbReference>
<dbReference type="SUPFAM" id="SSF81321">
    <property type="entry name" value="Family A G protein-coupled receptor-like"/>
    <property type="match status" value="1"/>
</dbReference>
<dbReference type="Gene3D" id="1.20.1070.10">
    <property type="entry name" value="Rhodopsin 7-helix transmembrane proteins"/>
    <property type="match status" value="1"/>
</dbReference>
<comment type="similarity">
    <text evidence="2 14">Belongs to the G-protein coupled receptor 1 family.</text>
</comment>
<dbReference type="InterPro" id="IPR000611">
    <property type="entry name" value="NPY_rcpt"/>
</dbReference>
<evidence type="ECO:0000256" key="6">
    <source>
        <dbReference type="ARBA" id="ARBA00023040"/>
    </source>
</evidence>
<keyword evidence="8" id="KW-0564">Palmitate</keyword>
<feature type="transmembrane region" description="Helical" evidence="15">
    <location>
        <begin position="183"/>
        <end position="204"/>
    </location>
</feature>
<dbReference type="PRINTS" id="PR01012">
    <property type="entry name" value="NRPEPTIDEYR"/>
</dbReference>
<dbReference type="PROSITE" id="PS00237">
    <property type="entry name" value="G_PROTEIN_RECEP_F1_1"/>
    <property type="match status" value="1"/>
</dbReference>
<evidence type="ECO:0000256" key="10">
    <source>
        <dbReference type="ARBA" id="ARBA00023170"/>
    </source>
</evidence>
<evidence type="ECO:0000256" key="5">
    <source>
        <dbReference type="ARBA" id="ARBA00022989"/>
    </source>
</evidence>
<dbReference type="PRINTS" id="PR00237">
    <property type="entry name" value="GPCRRHODOPSN"/>
</dbReference>
<keyword evidence="5 15" id="KW-1133">Transmembrane helix</keyword>
<keyword evidence="6 14" id="KW-0297">G-protein coupled receptor</keyword>
<dbReference type="InterPro" id="IPR017452">
    <property type="entry name" value="GPCR_Rhodpsn_7TM"/>
</dbReference>
<feature type="transmembrane region" description="Helical" evidence="15">
    <location>
        <begin position="224"/>
        <end position="247"/>
    </location>
</feature>
<dbReference type="GO" id="GO:0004983">
    <property type="term" value="F:neuropeptide Y receptor activity"/>
    <property type="evidence" value="ECO:0007669"/>
    <property type="project" value="InterPro"/>
</dbReference>
<evidence type="ECO:0000256" key="3">
    <source>
        <dbReference type="ARBA" id="ARBA00022475"/>
    </source>
</evidence>
<dbReference type="Pfam" id="PF00001">
    <property type="entry name" value="7tm_1"/>
    <property type="match status" value="1"/>
</dbReference>
<evidence type="ECO:0000313" key="18">
    <source>
        <dbReference type="Proteomes" id="UP000829720"/>
    </source>
</evidence>
<evidence type="ECO:0000256" key="9">
    <source>
        <dbReference type="ARBA" id="ARBA00023157"/>
    </source>
</evidence>
<evidence type="ECO:0000256" key="4">
    <source>
        <dbReference type="ARBA" id="ARBA00022692"/>
    </source>
</evidence>
<dbReference type="GO" id="GO:0042923">
    <property type="term" value="F:neuropeptide binding"/>
    <property type="evidence" value="ECO:0007669"/>
    <property type="project" value="TreeGrafter"/>
</dbReference>
<dbReference type="FunFam" id="1.20.1070.10:FF:000062">
    <property type="entry name" value="Neuropeptide Y receptor type 1"/>
    <property type="match status" value="1"/>
</dbReference>
<dbReference type="OrthoDB" id="9046662at2759"/>
<comment type="subcellular location">
    <subcellularLocation>
        <location evidence="1">Cell membrane</location>
        <topology evidence="1">Multi-pass membrane protein</topology>
    </subcellularLocation>
</comment>
<evidence type="ECO:0000256" key="14">
    <source>
        <dbReference type="RuleBase" id="RU000688"/>
    </source>
</evidence>
<evidence type="ECO:0000259" key="16">
    <source>
        <dbReference type="PROSITE" id="PS50262"/>
    </source>
</evidence>
<dbReference type="GO" id="GO:0005886">
    <property type="term" value="C:plasma membrane"/>
    <property type="evidence" value="ECO:0007669"/>
    <property type="project" value="UniProtKB-SubCell"/>
</dbReference>
<evidence type="ECO:0000256" key="12">
    <source>
        <dbReference type="ARBA" id="ARBA00023224"/>
    </source>
</evidence>
<name>A0A8T3D9S9_9TELE</name>
<keyword evidence="3" id="KW-1003">Cell membrane</keyword>
<sequence>MLFHKRDEQGCSQHSVKGSLPRKHIWFPDQFIIHNQQARSKVTEWDSLNLEQVEVCPGLWSRVGSCPAERTDALVGLWDVQIGNMNGSLEPGFDCMPDDICQMSSGVTVFLAVSYGVVMLLGLLGNVCLICVIARQKEKANVTSILITNLSVSDILVCIFCLPITVVYTLMDHWVFGGVLCRLLPFVQCMSVTVSILSLVLIALERHQLILNPGGWKPTAPQAYMAVVLIWMLACFTSLPFLAFHVLTNEPYKMLPPPLKDKEACTENWPSRPQKLAYTTWLLLFQYCAPLLFVLVCYLRIFARLRRRSDMLNRSCEENRRMSHSKRINVMLAALVTSFAICWLPLNMFNAVADWHHEALLYQHDLIFSLCHLLAMASTCVNPVIYGFLNSNFKKELKDLVLHCSCGPIEEDYEHFPLSIMHTEVSKTSLRFSCRNNSV</sequence>
<keyword evidence="10 14" id="KW-0675">Receptor</keyword>
<dbReference type="Proteomes" id="UP000829720">
    <property type="component" value="Unassembled WGS sequence"/>
</dbReference>
<dbReference type="AlphaFoldDB" id="A0A8T3D9S9"/>
<protein>
    <recommendedName>
        <fullName evidence="16">G-protein coupled receptors family 1 profile domain-containing protein</fullName>
    </recommendedName>
</protein>
<dbReference type="InterPro" id="IPR000276">
    <property type="entry name" value="GPCR_Rhodpsn"/>
</dbReference>
<keyword evidence="11" id="KW-0325">Glycoprotein</keyword>
<feature type="transmembrane region" description="Helical" evidence="15">
    <location>
        <begin position="366"/>
        <end position="389"/>
    </location>
</feature>
<evidence type="ECO:0000256" key="1">
    <source>
        <dbReference type="ARBA" id="ARBA00004651"/>
    </source>
</evidence>
<dbReference type="PANTHER" id="PTHR24235:SF25">
    <property type="entry name" value="NEUROPEPTIDE Y RECEPTOR TYPE 4-RELATED"/>
    <property type="match status" value="1"/>
</dbReference>
<proteinExistence type="inferred from homology"/>
<feature type="domain" description="G-protein coupled receptors family 1 profile" evidence="16">
    <location>
        <begin position="125"/>
        <end position="386"/>
    </location>
</feature>
<keyword evidence="12 14" id="KW-0807">Transducer</keyword>
<feature type="transmembrane region" description="Helical" evidence="15">
    <location>
        <begin position="278"/>
        <end position="301"/>
    </location>
</feature>
<dbReference type="SMART" id="SM01381">
    <property type="entry name" value="7TM_GPCR_Srsx"/>
    <property type="match status" value="1"/>
</dbReference>
<evidence type="ECO:0000256" key="8">
    <source>
        <dbReference type="ARBA" id="ARBA00023139"/>
    </source>
</evidence>
<accession>A0A8T3D9S9</accession>
<keyword evidence="13" id="KW-0449">Lipoprotein</keyword>
<dbReference type="InterPro" id="IPR001933">
    <property type="entry name" value="NPY4_rcpt"/>
</dbReference>
<feature type="transmembrane region" description="Helical" evidence="15">
    <location>
        <begin position="109"/>
        <end position="134"/>
    </location>
</feature>
<keyword evidence="4 14" id="KW-0812">Transmembrane</keyword>
<keyword evidence="18" id="KW-1185">Reference proteome</keyword>
<evidence type="ECO:0000256" key="11">
    <source>
        <dbReference type="ARBA" id="ARBA00023180"/>
    </source>
</evidence>
<evidence type="ECO:0000256" key="7">
    <source>
        <dbReference type="ARBA" id="ARBA00023136"/>
    </source>
</evidence>
<feature type="transmembrane region" description="Helical" evidence="15">
    <location>
        <begin position="328"/>
        <end position="346"/>
    </location>
</feature>
<dbReference type="PRINTS" id="PR01015">
    <property type="entry name" value="NRPEPTIDEY4R"/>
</dbReference>
<keyword evidence="7 15" id="KW-0472">Membrane</keyword>
<keyword evidence="9" id="KW-1015">Disulfide bond</keyword>
<feature type="transmembrane region" description="Helical" evidence="15">
    <location>
        <begin position="146"/>
        <end position="171"/>
    </location>
</feature>
<comment type="caution">
    <text evidence="17">The sequence shown here is derived from an EMBL/GenBank/DDBJ whole genome shotgun (WGS) entry which is preliminary data.</text>
</comment>
<organism evidence="17 18">
    <name type="scientific">Albula goreensis</name>
    <dbReference type="NCBI Taxonomy" id="1534307"/>
    <lineage>
        <taxon>Eukaryota</taxon>
        <taxon>Metazoa</taxon>
        <taxon>Chordata</taxon>
        <taxon>Craniata</taxon>
        <taxon>Vertebrata</taxon>
        <taxon>Euteleostomi</taxon>
        <taxon>Actinopterygii</taxon>
        <taxon>Neopterygii</taxon>
        <taxon>Teleostei</taxon>
        <taxon>Albuliformes</taxon>
        <taxon>Albulidae</taxon>
        <taxon>Albula</taxon>
    </lineage>
</organism>
<dbReference type="EMBL" id="JAERUA010000010">
    <property type="protein sequence ID" value="KAI1894269.1"/>
    <property type="molecule type" value="Genomic_DNA"/>
</dbReference>
<dbReference type="GO" id="GO:0043005">
    <property type="term" value="C:neuron projection"/>
    <property type="evidence" value="ECO:0007669"/>
    <property type="project" value="TreeGrafter"/>
</dbReference>
<evidence type="ECO:0000256" key="15">
    <source>
        <dbReference type="SAM" id="Phobius"/>
    </source>
</evidence>